<reference evidence="2" key="1">
    <citation type="submission" date="2014-03" db="EMBL/GenBank/DDBJ databases">
        <authorList>
            <person name="Aksoy S."/>
            <person name="Warren W."/>
            <person name="Wilson R.K."/>
        </authorList>
    </citation>
    <scope>NUCLEOTIDE SEQUENCE [LARGE SCALE GENOMIC DNA]</scope>
    <source>
        <strain evidence="2">IAEA</strain>
    </source>
</reference>
<dbReference type="VEuPathDB" id="VectorBase:GPAI002319"/>
<name>A0A1A9Z332_GLOPL</name>
<protein>
    <submittedName>
        <fullName evidence="1">Uncharacterized protein</fullName>
    </submittedName>
</protein>
<dbReference type="Proteomes" id="UP000092445">
    <property type="component" value="Unassembled WGS sequence"/>
</dbReference>
<organism evidence="1 2">
    <name type="scientific">Glossina pallidipes</name>
    <name type="common">Tsetse fly</name>
    <dbReference type="NCBI Taxonomy" id="7398"/>
    <lineage>
        <taxon>Eukaryota</taxon>
        <taxon>Metazoa</taxon>
        <taxon>Ecdysozoa</taxon>
        <taxon>Arthropoda</taxon>
        <taxon>Hexapoda</taxon>
        <taxon>Insecta</taxon>
        <taxon>Pterygota</taxon>
        <taxon>Neoptera</taxon>
        <taxon>Endopterygota</taxon>
        <taxon>Diptera</taxon>
        <taxon>Brachycera</taxon>
        <taxon>Muscomorpha</taxon>
        <taxon>Hippoboscoidea</taxon>
        <taxon>Glossinidae</taxon>
        <taxon>Glossina</taxon>
    </lineage>
</organism>
<evidence type="ECO:0000313" key="2">
    <source>
        <dbReference type="Proteomes" id="UP000092445"/>
    </source>
</evidence>
<dbReference type="EnsemblMetazoa" id="GPAI002319-RA">
    <property type="protein sequence ID" value="GPAI002319-PA"/>
    <property type="gene ID" value="GPAI002319"/>
</dbReference>
<sequence>MVITVKQTQDKNAPKSAIKSRNLNERPALCCLKSRGGSRQHQSFRNSFQELFLKGQFKPKARTLETALEINNRNVSAWGKMNKQIFSDSNSAFIRYNFPDPLYYVRACIIDDH</sequence>
<proteinExistence type="predicted"/>
<dbReference type="AlphaFoldDB" id="A0A1A9Z332"/>
<reference evidence="1" key="2">
    <citation type="submission" date="2020-05" db="UniProtKB">
        <authorList>
            <consortium name="EnsemblMetazoa"/>
        </authorList>
    </citation>
    <scope>IDENTIFICATION</scope>
    <source>
        <strain evidence="1">IAEA</strain>
    </source>
</reference>
<keyword evidence="2" id="KW-1185">Reference proteome</keyword>
<accession>A0A1A9Z332</accession>
<evidence type="ECO:0000313" key="1">
    <source>
        <dbReference type="EnsemblMetazoa" id="GPAI002319-PA"/>
    </source>
</evidence>